<comment type="caution">
    <text evidence="1">The sequence shown here is derived from an EMBL/GenBank/DDBJ whole genome shotgun (WGS) entry which is preliminary data.</text>
</comment>
<dbReference type="RefSeq" id="WP_116391727.1">
    <property type="nucleotide sequence ID" value="NZ_CAXQPM010000015.1"/>
</dbReference>
<dbReference type="AlphaFoldDB" id="A0A371RI12"/>
<name>A0A371RI12_9PROT</name>
<keyword evidence="2" id="KW-1185">Reference proteome</keyword>
<sequence length="220" mass="23562">MPVAATLLAIASMAGAEGIKDRLAVDGQVGTTGIGISLHHRFSNKFIIRTGLQYAELDAADEDYDGVQYDLSADLSGATATIDYHPFQNGFTISSGLFYGKDPGFSLDGTPDGDVEIGGNIYTPEQVGVISGTVQASELMPYVGAGWDSTYYSDRRVNVFVRAGMLFSASPDVRLSAEDGLLSEDPGFLADLLLEQENVEDEIDGLKIYPVLNIGFSYRP</sequence>
<proteinExistence type="predicted"/>
<reference evidence="1 2" key="1">
    <citation type="submission" date="2018-08" db="EMBL/GenBank/DDBJ databases">
        <title>Parvularcula sp. SM1705, isolated from surface water of the South Sea China.</title>
        <authorList>
            <person name="Sun L."/>
        </authorList>
    </citation>
    <scope>NUCLEOTIDE SEQUENCE [LARGE SCALE GENOMIC DNA]</scope>
    <source>
        <strain evidence="1 2">SM1705</strain>
    </source>
</reference>
<dbReference type="Proteomes" id="UP000264589">
    <property type="component" value="Unassembled WGS sequence"/>
</dbReference>
<gene>
    <name evidence="1" type="ORF">DX908_07425</name>
</gene>
<dbReference type="InParanoid" id="A0A371RI12"/>
<accession>A0A371RI12</accession>
<evidence type="ECO:0000313" key="2">
    <source>
        <dbReference type="Proteomes" id="UP000264589"/>
    </source>
</evidence>
<dbReference type="OrthoDB" id="7256004at2"/>
<dbReference type="Gene3D" id="2.40.160.170">
    <property type="match status" value="1"/>
</dbReference>
<evidence type="ECO:0000313" key="1">
    <source>
        <dbReference type="EMBL" id="RFB05096.1"/>
    </source>
</evidence>
<protein>
    <recommendedName>
        <fullName evidence="3">Autotransporter outer membrane beta-barrel domain-containing protein</fullName>
    </recommendedName>
</protein>
<organism evidence="1 2">
    <name type="scientific">Parvularcula marina</name>
    <dbReference type="NCBI Taxonomy" id="2292771"/>
    <lineage>
        <taxon>Bacteria</taxon>
        <taxon>Pseudomonadati</taxon>
        <taxon>Pseudomonadota</taxon>
        <taxon>Alphaproteobacteria</taxon>
        <taxon>Parvularculales</taxon>
        <taxon>Parvularculaceae</taxon>
        <taxon>Parvularcula</taxon>
    </lineage>
</organism>
<evidence type="ECO:0008006" key="3">
    <source>
        <dbReference type="Google" id="ProtNLM"/>
    </source>
</evidence>
<dbReference type="EMBL" id="QUQO01000001">
    <property type="protein sequence ID" value="RFB05096.1"/>
    <property type="molecule type" value="Genomic_DNA"/>
</dbReference>